<feature type="compositionally biased region" description="Low complexity" evidence="1">
    <location>
        <begin position="52"/>
        <end position="77"/>
    </location>
</feature>
<protein>
    <submittedName>
        <fullName evidence="3">Uncharacterized protein</fullName>
    </submittedName>
</protein>
<accession>A0A1W6CU64</accession>
<gene>
    <name evidence="3" type="ORF">B0A89_00725</name>
</gene>
<name>A0A1W6CU64_9RHOB</name>
<dbReference type="EMBL" id="CP020612">
    <property type="protein sequence ID" value="ARJ68394.1"/>
    <property type="molecule type" value="Genomic_DNA"/>
</dbReference>
<sequence>MSHNDNNPARSAWHHRPAIWALIVALGLAALAALFFAPLGGSKESSTPELLAPATGGAATAPAGTAAPAGGTAPARN</sequence>
<evidence type="ECO:0000313" key="4">
    <source>
        <dbReference type="Proteomes" id="UP000193017"/>
    </source>
</evidence>
<evidence type="ECO:0000256" key="1">
    <source>
        <dbReference type="SAM" id="MobiDB-lite"/>
    </source>
</evidence>
<keyword evidence="2" id="KW-1133">Transmembrane helix</keyword>
<keyword evidence="2" id="KW-0472">Membrane</keyword>
<dbReference type="AlphaFoldDB" id="A0A1W6CU64"/>
<feature type="region of interest" description="Disordered" evidence="1">
    <location>
        <begin position="42"/>
        <end position="77"/>
    </location>
</feature>
<proteinExistence type="predicted"/>
<reference evidence="3 4" key="1">
    <citation type="submission" date="2017-03" db="EMBL/GenBank/DDBJ databases">
        <title>Genome sequence of Paracoccus contaminans isolated from a water microcosm.</title>
        <authorList>
            <person name="Aurass P."/>
            <person name="Karste S."/>
            <person name="Trost E."/>
            <person name="Glaeser S.P."/>
            <person name="Kaempfer P."/>
            <person name="Flieger A."/>
        </authorList>
    </citation>
    <scope>NUCLEOTIDE SEQUENCE [LARGE SCALE GENOMIC DNA]</scope>
    <source>
        <strain evidence="4">RKI 16-01929T\LMG 29738T\CCM 8701T\CIP 111112T</strain>
    </source>
</reference>
<dbReference type="RefSeq" id="WP_085376502.1">
    <property type="nucleotide sequence ID" value="NZ_CP020612.1"/>
</dbReference>
<keyword evidence="2" id="KW-0812">Transmembrane</keyword>
<dbReference type="Proteomes" id="UP000193017">
    <property type="component" value="Chromosome"/>
</dbReference>
<keyword evidence="4" id="KW-1185">Reference proteome</keyword>
<organism evidence="3 4">
    <name type="scientific">Paracoccus contaminans</name>
    <dbReference type="NCBI Taxonomy" id="1945662"/>
    <lineage>
        <taxon>Bacteria</taxon>
        <taxon>Pseudomonadati</taxon>
        <taxon>Pseudomonadota</taxon>
        <taxon>Alphaproteobacteria</taxon>
        <taxon>Rhodobacterales</taxon>
        <taxon>Paracoccaceae</taxon>
        <taxon>Paracoccus</taxon>
    </lineage>
</organism>
<evidence type="ECO:0000256" key="2">
    <source>
        <dbReference type="SAM" id="Phobius"/>
    </source>
</evidence>
<dbReference type="KEGG" id="pcon:B0A89_00725"/>
<feature type="transmembrane region" description="Helical" evidence="2">
    <location>
        <begin position="18"/>
        <end position="37"/>
    </location>
</feature>
<evidence type="ECO:0000313" key="3">
    <source>
        <dbReference type="EMBL" id="ARJ68394.1"/>
    </source>
</evidence>